<evidence type="ECO:0000256" key="3">
    <source>
        <dbReference type="ARBA" id="ARBA00022989"/>
    </source>
</evidence>
<feature type="domain" description="Zinc-ribbon" evidence="7">
    <location>
        <begin position="18"/>
        <end position="39"/>
    </location>
</feature>
<dbReference type="Gene3D" id="3.30.700.10">
    <property type="entry name" value="Glycoprotein, Type 4 Pilin"/>
    <property type="match status" value="1"/>
</dbReference>
<evidence type="ECO:0000256" key="1">
    <source>
        <dbReference type="ARBA" id="ARBA00004141"/>
    </source>
</evidence>
<accession>A0A3B0XEE2</accession>
<evidence type="ECO:0000256" key="4">
    <source>
        <dbReference type="ARBA" id="ARBA00023136"/>
    </source>
</evidence>
<keyword evidence="4 5" id="KW-0472">Membrane</keyword>
<feature type="transmembrane region" description="Helical" evidence="5">
    <location>
        <begin position="116"/>
        <end position="140"/>
    </location>
</feature>
<keyword evidence="3 5" id="KW-1133">Transmembrane helix</keyword>
<evidence type="ECO:0000259" key="7">
    <source>
        <dbReference type="Pfam" id="PF13240"/>
    </source>
</evidence>
<dbReference type="InterPro" id="IPR045584">
    <property type="entry name" value="Pilin-like"/>
</dbReference>
<evidence type="ECO:0000259" key="6">
    <source>
        <dbReference type="Pfam" id="PF05154"/>
    </source>
</evidence>
<dbReference type="AlphaFoldDB" id="A0A3B0XEE2"/>
<sequence length="156" mass="17110">MSDPYTTPEGQLENTLVYCRDCGTKISKSAVSCPSCGAQQNLAAKSKVAAGLLAIFLGGFGVHRFYLGQWWGLFYLLFFWTWIPSLISLVEGIVFLASNEQNWNAKYGNVKGSSALVLIVIVFFTIFIIGILAAIAIPAYNGYVEKAREAQIEAQK</sequence>
<name>A0A3B0XEE2_9ZZZZ</name>
<dbReference type="SUPFAM" id="SSF54523">
    <property type="entry name" value="Pili subunits"/>
    <property type="match status" value="1"/>
</dbReference>
<proteinExistence type="predicted"/>
<feature type="transmembrane region" description="Helical" evidence="5">
    <location>
        <begin position="73"/>
        <end position="96"/>
    </location>
</feature>
<protein>
    <submittedName>
        <fullName evidence="8">Type IV pilin PilA</fullName>
    </submittedName>
</protein>
<dbReference type="InterPro" id="IPR007829">
    <property type="entry name" value="TM2"/>
</dbReference>
<evidence type="ECO:0000256" key="5">
    <source>
        <dbReference type="SAM" id="Phobius"/>
    </source>
</evidence>
<dbReference type="Pfam" id="PF05154">
    <property type="entry name" value="TM2"/>
    <property type="match status" value="1"/>
</dbReference>
<dbReference type="EMBL" id="UOFG01000178">
    <property type="protein sequence ID" value="VAW62653.1"/>
    <property type="molecule type" value="Genomic_DNA"/>
</dbReference>
<feature type="transmembrane region" description="Helical" evidence="5">
    <location>
        <begin position="48"/>
        <end position="67"/>
    </location>
</feature>
<gene>
    <name evidence="8" type="ORF">MNBD_GAMMA11-911</name>
</gene>
<feature type="domain" description="TM2" evidence="6">
    <location>
        <begin position="45"/>
        <end position="93"/>
    </location>
</feature>
<reference evidence="8" key="1">
    <citation type="submission" date="2018-06" db="EMBL/GenBank/DDBJ databases">
        <authorList>
            <person name="Zhirakovskaya E."/>
        </authorList>
    </citation>
    <scope>NUCLEOTIDE SEQUENCE</scope>
</reference>
<dbReference type="Pfam" id="PF13240">
    <property type="entry name" value="Zn_Ribbon_1"/>
    <property type="match status" value="1"/>
</dbReference>
<keyword evidence="2 5" id="KW-0812">Transmembrane</keyword>
<evidence type="ECO:0000313" key="8">
    <source>
        <dbReference type="EMBL" id="VAW62653.1"/>
    </source>
</evidence>
<organism evidence="8">
    <name type="scientific">hydrothermal vent metagenome</name>
    <dbReference type="NCBI Taxonomy" id="652676"/>
    <lineage>
        <taxon>unclassified sequences</taxon>
        <taxon>metagenomes</taxon>
        <taxon>ecological metagenomes</taxon>
    </lineage>
</organism>
<comment type="subcellular location">
    <subcellularLocation>
        <location evidence="1">Membrane</location>
        <topology evidence="1">Multi-pass membrane protein</topology>
    </subcellularLocation>
</comment>
<dbReference type="GO" id="GO:0016020">
    <property type="term" value="C:membrane"/>
    <property type="evidence" value="ECO:0007669"/>
    <property type="project" value="UniProtKB-SubCell"/>
</dbReference>
<dbReference type="InterPro" id="IPR026870">
    <property type="entry name" value="Zinc_ribbon_dom"/>
</dbReference>
<evidence type="ECO:0000256" key="2">
    <source>
        <dbReference type="ARBA" id="ARBA00022692"/>
    </source>
</evidence>